<evidence type="ECO:0000313" key="2">
    <source>
        <dbReference type="Proteomes" id="UP000054408"/>
    </source>
</evidence>
<evidence type="ECO:0000313" key="1">
    <source>
        <dbReference type="EMBL" id="KNC54014.1"/>
    </source>
</evidence>
<organism evidence="1 2">
    <name type="scientific">Thecamonas trahens ATCC 50062</name>
    <dbReference type="NCBI Taxonomy" id="461836"/>
    <lineage>
        <taxon>Eukaryota</taxon>
        <taxon>Apusozoa</taxon>
        <taxon>Apusomonadida</taxon>
        <taxon>Apusomonadidae</taxon>
        <taxon>Thecamonas</taxon>
    </lineage>
</organism>
<name>A0A0L0DNX5_THETB</name>
<sequence>MMSMVIATASANYLVTRGYNADVCNGDEVYLAYSSGCSVEQQCRTTGGLYSTTETCSDTTVAPTTTDLVTVAYWSDDKCSVTTGDGPETPARPQVQALHAYDEAHE</sequence>
<dbReference type="RefSeq" id="XP_013754029.1">
    <property type="nucleotide sequence ID" value="XM_013898575.1"/>
</dbReference>
<accession>A0A0L0DNX5</accession>
<gene>
    <name evidence="1" type="ORF">AMSG_09671</name>
</gene>
<proteinExistence type="predicted"/>
<dbReference type="EMBL" id="GL349485">
    <property type="protein sequence ID" value="KNC54014.1"/>
    <property type="molecule type" value="Genomic_DNA"/>
</dbReference>
<dbReference type="Proteomes" id="UP000054408">
    <property type="component" value="Unassembled WGS sequence"/>
</dbReference>
<keyword evidence="2" id="KW-1185">Reference proteome</keyword>
<protein>
    <submittedName>
        <fullName evidence="1">Uncharacterized protein</fullName>
    </submittedName>
</protein>
<reference evidence="1 2" key="1">
    <citation type="submission" date="2010-05" db="EMBL/GenBank/DDBJ databases">
        <title>The Genome Sequence of Thecamonas trahens ATCC 50062.</title>
        <authorList>
            <consortium name="The Broad Institute Genome Sequencing Platform"/>
            <person name="Russ C."/>
            <person name="Cuomo C."/>
            <person name="Shea T."/>
            <person name="Young S.K."/>
            <person name="Zeng Q."/>
            <person name="Koehrsen M."/>
            <person name="Haas B."/>
            <person name="Borodovsky M."/>
            <person name="Guigo R."/>
            <person name="Alvarado L."/>
            <person name="Berlin A."/>
            <person name="Bochicchio J."/>
            <person name="Borenstein D."/>
            <person name="Chapman S."/>
            <person name="Chen Z."/>
            <person name="Freedman E."/>
            <person name="Gellesch M."/>
            <person name="Goldberg J."/>
            <person name="Griggs A."/>
            <person name="Gujja S."/>
            <person name="Heilman E."/>
            <person name="Heiman D."/>
            <person name="Hepburn T."/>
            <person name="Howarth C."/>
            <person name="Jen D."/>
            <person name="Larson L."/>
            <person name="Mehta T."/>
            <person name="Park D."/>
            <person name="Pearson M."/>
            <person name="Roberts A."/>
            <person name="Saif S."/>
            <person name="Shenoy N."/>
            <person name="Sisk P."/>
            <person name="Stolte C."/>
            <person name="Sykes S."/>
            <person name="Thomson T."/>
            <person name="Walk T."/>
            <person name="White J."/>
            <person name="Yandava C."/>
            <person name="Burger G."/>
            <person name="Gray M.W."/>
            <person name="Holland P.W.H."/>
            <person name="King N."/>
            <person name="Lang F.B.F."/>
            <person name="Roger A.J."/>
            <person name="Ruiz-Trillo I."/>
            <person name="Lander E."/>
            <person name="Nusbaum C."/>
        </authorList>
    </citation>
    <scope>NUCLEOTIDE SEQUENCE [LARGE SCALE GENOMIC DNA]</scope>
    <source>
        <strain evidence="1 2">ATCC 50062</strain>
    </source>
</reference>
<dbReference type="AlphaFoldDB" id="A0A0L0DNX5"/>
<dbReference type="GeneID" id="25568084"/>